<dbReference type="RefSeq" id="WP_145431292.1">
    <property type="nucleotide sequence ID" value="NZ_CP036339.1"/>
</dbReference>
<dbReference type="CDD" id="cd04762">
    <property type="entry name" value="HTH_MerR-trunc"/>
    <property type="match status" value="1"/>
</dbReference>
<name>A0A517TTR1_9BACT</name>
<keyword evidence="4" id="KW-1185">Reference proteome</keyword>
<dbReference type="InterPro" id="IPR041657">
    <property type="entry name" value="HTH_17"/>
</dbReference>
<dbReference type="SUPFAM" id="SSF46955">
    <property type="entry name" value="Putative DNA-binding domain"/>
    <property type="match status" value="1"/>
</dbReference>
<dbReference type="InterPro" id="IPR003759">
    <property type="entry name" value="Cbl-bd_cap"/>
</dbReference>
<dbReference type="AlphaFoldDB" id="A0A517TTR1"/>
<dbReference type="InterPro" id="IPR006158">
    <property type="entry name" value="Cobalamin-bd"/>
</dbReference>
<reference evidence="3 4" key="1">
    <citation type="submission" date="2019-02" db="EMBL/GenBank/DDBJ databases">
        <title>Deep-cultivation of Planctomycetes and their phenomic and genomic characterization uncovers novel biology.</title>
        <authorList>
            <person name="Wiegand S."/>
            <person name="Jogler M."/>
            <person name="Boedeker C."/>
            <person name="Pinto D."/>
            <person name="Vollmers J."/>
            <person name="Rivas-Marin E."/>
            <person name="Kohn T."/>
            <person name="Peeters S.H."/>
            <person name="Heuer A."/>
            <person name="Rast P."/>
            <person name="Oberbeckmann S."/>
            <person name="Bunk B."/>
            <person name="Jeske O."/>
            <person name="Meyerdierks A."/>
            <person name="Storesund J.E."/>
            <person name="Kallscheuer N."/>
            <person name="Luecker S."/>
            <person name="Lage O.M."/>
            <person name="Pohl T."/>
            <person name="Merkel B.J."/>
            <person name="Hornburger P."/>
            <person name="Mueller R.-W."/>
            <person name="Bruemmer F."/>
            <person name="Labrenz M."/>
            <person name="Spormann A.M."/>
            <person name="Op den Camp H."/>
            <person name="Overmann J."/>
            <person name="Amann R."/>
            <person name="Jetten M.S.M."/>
            <person name="Mascher T."/>
            <person name="Medema M.H."/>
            <person name="Devos D.P."/>
            <person name="Kaster A.-K."/>
            <person name="Ovreas L."/>
            <person name="Rohde M."/>
            <person name="Galperin M.Y."/>
            <person name="Jogler C."/>
        </authorList>
    </citation>
    <scope>NUCLEOTIDE SEQUENCE [LARGE SCALE GENOMIC DNA]</scope>
    <source>
        <strain evidence="3 4">I41</strain>
    </source>
</reference>
<dbReference type="InterPro" id="IPR009061">
    <property type="entry name" value="DNA-bd_dom_put_sf"/>
</dbReference>
<evidence type="ECO:0000259" key="2">
    <source>
        <dbReference type="PROSITE" id="PS51332"/>
    </source>
</evidence>
<dbReference type="Pfam" id="PF12728">
    <property type="entry name" value="HTH_17"/>
    <property type="match status" value="1"/>
</dbReference>
<evidence type="ECO:0000313" key="4">
    <source>
        <dbReference type="Proteomes" id="UP000317909"/>
    </source>
</evidence>
<dbReference type="Proteomes" id="UP000317909">
    <property type="component" value="Chromosome"/>
</dbReference>
<dbReference type="OrthoDB" id="264258at2"/>
<sequence>MLVSPKQVAQAIGVSESSLKRWCDRGLLTAVRTAGGHRRLAIDDVFQFLRQSGQHLLRPELLGLPSNTGQGTTVIERARDQIREALIAGDEEQCRRIVFDLYLAGQSACDICDRVLAPALHDIGERWQCGELNIYRERRACETGLKMLHELRMAMRTPNAEAPSAVGGTLECDPYRLPTAMIEIVLRELGWQATSLGTQLPATTLAEAVRDNRPRLLWVSVSCIESVPAFLDEYAGLYCAAKESGAAVVVGGRALTAEIRQQMTYSAYCDTLRHLVTFAASLTPSVEQHNGFDMSDGSEVGQVPKLPSK</sequence>
<accession>A0A517TTR1</accession>
<dbReference type="Gene3D" id="3.40.50.280">
    <property type="entry name" value="Cobalamin-binding domain"/>
    <property type="match status" value="1"/>
</dbReference>
<protein>
    <submittedName>
        <fullName evidence="3">B12 binding domain protein</fullName>
    </submittedName>
</protein>
<dbReference type="GO" id="GO:0046872">
    <property type="term" value="F:metal ion binding"/>
    <property type="evidence" value="ECO:0007669"/>
    <property type="project" value="InterPro"/>
</dbReference>
<gene>
    <name evidence="3" type="ORF">I41_09280</name>
</gene>
<feature type="region of interest" description="Disordered" evidence="1">
    <location>
        <begin position="290"/>
        <end position="309"/>
    </location>
</feature>
<feature type="domain" description="B12-binding" evidence="2">
    <location>
        <begin position="162"/>
        <end position="293"/>
    </location>
</feature>
<proteinExistence type="predicted"/>
<dbReference type="InterPro" id="IPR036594">
    <property type="entry name" value="Meth_synthase_dom"/>
</dbReference>
<dbReference type="Gene3D" id="1.10.1240.10">
    <property type="entry name" value="Methionine synthase domain"/>
    <property type="match status" value="1"/>
</dbReference>
<dbReference type="SUPFAM" id="SSF52242">
    <property type="entry name" value="Cobalamin (vitamin B12)-binding domain"/>
    <property type="match status" value="1"/>
</dbReference>
<dbReference type="Gene3D" id="1.10.1660.10">
    <property type="match status" value="1"/>
</dbReference>
<dbReference type="GO" id="GO:0031419">
    <property type="term" value="F:cobalamin binding"/>
    <property type="evidence" value="ECO:0007669"/>
    <property type="project" value="InterPro"/>
</dbReference>
<dbReference type="Pfam" id="PF02607">
    <property type="entry name" value="B12-binding_2"/>
    <property type="match status" value="1"/>
</dbReference>
<evidence type="ECO:0000313" key="3">
    <source>
        <dbReference type="EMBL" id="QDT71768.1"/>
    </source>
</evidence>
<evidence type="ECO:0000256" key="1">
    <source>
        <dbReference type="SAM" id="MobiDB-lite"/>
    </source>
</evidence>
<organism evidence="3 4">
    <name type="scientific">Lacipirellula limnantheis</name>
    <dbReference type="NCBI Taxonomy" id="2528024"/>
    <lineage>
        <taxon>Bacteria</taxon>
        <taxon>Pseudomonadati</taxon>
        <taxon>Planctomycetota</taxon>
        <taxon>Planctomycetia</taxon>
        <taxon>Pirellulales</taxon>
        <taxon>Lacipirellulaceae</taxon>
        <taxon>Lacipirellula</taxon>
    </lineage>
</organism>
<dbReference type="KEGG" id="llh:I41_09280"/>
<dbReference type="EMBL" id="CP036339">
    <property type="protein sequence ID" value="QDT71768.1"/>
    <property type="molecule type" value="Genomic_DNA"/>
</dbReference>
<dbReference type="PROSITE" id="PS51332">
    <property type="entry name" value="B12_BINDING"/>
    <property type="match status" value="1"/>
</dbReference>
<dbReference type="InterPro" id="IPR036724">
    <property type="entry name" value="Cobalamin-bd_sf"/>
</dbReference>